<comment type="similarity">
    <text evidence="1">Belongs to the bactofilin family.</text>
</comment>
<dbReference type="PANTHER" id="PTHR35024">
    <property type="entry name" value="HYPOTHETICAL CYTOSOLIC PROTEIN"/>
    <property type="match status" value="1"/>
</dbReference>
<dbReference type="InterPro" id="IPR007607">
    <property type="entry name" value="BacA/B"/>
</dbReference>
<proteinExistence type="inferred from homology"/>
<organism evidence="3 4">
    <name type="scientific">Saccharospirillum mangrovi</name>
    <dbReference type="NCBI Taxonomy" id="2161747"/>
    <lineage>
        <taxon>Bacteria</taxon>
        <taxon>Pseudomonadati</taxon>
        <taxon>Pseudomonadota</taxon>
        <taxon>Gammaproteobacteria</taxon>
        <taxon>Oceanospirillales</taxon>
        <taxon>Saccharospirillaceae</taxon>
        <taxon>Saccharospirillum</taxon>
    </lineage>
</organism>
<reference evidence="4" key="1">
    <citation type="journal article" date="2019" name="Int. J. Syst. Evol. Microbiol.">
        <title>The Global Catalogue of Microorganisms (GCM) 10K type strain sequencing project: providing services to taxonomists for standard genome sequencing and annotation.</title>
        <authorList>
            <consortium name="The Broad Institute Genomics Platform"/>
            <consortium name="The Broad Institute Genome Sequencing Center for Infectious Disease"/>
            <person name="Wu L."/>
            <person name="Ma J."/>
        </authorList>
    </citation>
    <scope>NUCLEOTIDE SEQUENCE [LARGE SCALE GENOMIC DNA]</scope>
    <source>
        <strain evidence="4">IBRC 10765</strain>
    </source>
</reference>
<dbReference type="EMBL" id="JBHRYR010000002">
    <property type="protein sequence ID" value="MFC3851303.1"/>
    <property type="molecule type" value="Genomic_DNA"/>
</dbReference>
<dbReference type="PANTHER" id="PTHR35024:SF4">
    <property type="entry name" value="POLYMER-FORMING CYTOSKELETAL PROTEIN"/>
    <property type="match status" value="1"/>
</dbReference>
<protein>
    <submittedName>
        <fullName evidence="3">Polymer-forming cytoskeletal protein</fullName>
    </submittedName>
</protein>
<keyword evidence="4" id="KW-1185">Reference proteome</keyword>
<dbReference type="Pfam" id="PF04519">
    <property type="entry name" value="Bactofilin"/>
    <property type="match status" value="1"/>
</dbReference>
<evidence type="ECO:0000256" key="1">
    <source>
        <dbReference type="ARBA" id="ARBA00044755"/>
    </source>
</evidence>
<evidence type="ECO:0000313" key="4">
    <source>
        <dbReference type="Proteomes" id="UP001595617"/>
    </source>
</evidence>
<gene>
    <name evidence="3" type="ORF">ACFOOG_00545</name>
</gene>
<feature type="region of interest" description="Disordered" evidence="2">
    <location>
        <begin position="118"/>
        <end position="164"/>
    </location>
</feature>
<name>A0ABV7ZRZ3_9GAMM</name>
<comment type="caution">
    <text evidence="3">The sequence shown here is derived from an EMBL/GenBank/DDBJ whole genome shotgun (WGS) entry which is preliminary data.</text>
</comment>
<dbReference type="RefSeq" id="WP_380692436.1">
    <property type="nucleotide sequence ID" value="NZ_JBHRYR010000002.1"/>
</dbReference>
<sequence>MMFGNEKKVGNFDTTLISSKAEVVGDIKLSGGLHIDGKVTGNIVAEPGSGAVVRISDKGIVKGEIRAPHIIINGEVHGDVYSFEHVELAKKAAVFGDVYYAMMEMVMGARVNGKLLHNGEESKGKKKPPVNLDMGKVDTAPVDPKDAKAGVGADTKAPTMPVNS</sequence>
<evidence type="ECO:0000256" key="2">
    <source>
        <dbReference type="SAM" id="MobiDB-lite"/>
    </source>
</evidence>
<accession>A0ABV7ZRZ3</accession>
<dbReference type="Proteomes" id="UP001595617">
    <property type="component" value="Unassembled WGS sequence"/>
</dbReference>
<evidence type="ECO:0000313" key="3">
    <source>
        <dbReference type="EMBL" id="MFC3851303.1"/>
    </source>
</evidence>